<reference evidence="8 9" key="1">
    <citation type="submission" date="2016-10" db="EMBL/GenBank/DDBJ databases">
        <title>Evaluation of Human, Veterinary and Environmental Mycobacterium chelonae Isolates by Core Genome Phylogenomic Analysis, Targeted Gene Comparison, and Anti-microbial Susceptibility Patterns: A Tale of Mistaken Identities.</title>
        <authorList>
            <person name="Fogelson S.B."/>
            <person name="Camus A.C."/>
            <person name="Lorenz W."/>
            <person name="Vasireddy R."/>
            <person name="Vasireddy S."/>
            <person name="Smith T."/>
            <person name="Brown-Elliott B.A."/>
            <person name="Wallace R.J.Jr."/>
            <person name="Hasan N.A."/>
            <person name="Reischl U."/>
            <person name="Sanchez S."/>
        </authorList>
    </citation>
    <scope>NUCLEOTIDE SEQUENCE [LARGE SCALE GENOMIC DNA]</scope>
    <source>
        <strain evidence="8 9">15518</strain>
    </source>
</reference>
<gene>
    <name evidence="8" type="ORF">BKG84_07270</name>
</gene>
<evidence type="ECO:0000256" key="3">
    <source>
        <dbReference type="ARBA" id="ARBA00023125"/>
    </source>
</evidence>
<feature type="modified residue" description="4-aspartylphosphate" evidence="5">
    <location>
        <position position="54"/>
    </location>
</feature>
<dbReference type="InterPro" id="IPR058245">
    <property type="entry name" value="NreC/VraR/RcsB-like_REC"/>
</dbReference>
<evidence type="ECO:0000313" key="8">
    <source>
        <dbReference type="EMBL" id="OHU78220.1"/>
    </source>
</evidence>
<evidence type="ECO:0000256" key="4">
    <source>
        <dbReference type="ARBA" id="ARBA00023163"/>
    </source>
</evidence>
<dbReference type="InterPro" id="IPR016032">
    <property type="entry name" value="Sig_transdc_resp-reg_C-effctor"/>
</dbReference>
<dbReference type="PROSITE" id="PS50043">
    <property type="entry name" value="HTH_LUXR_2"/>
    <property type="match status" value="1"/>
</dbReference>
<keyword evidence="2" id="KW-0805">Transcription regulation</keyword>
<evidence type="ECO:0000256" key="1">
    <source>
        <dbReference type="ARBA" id="ARBA00022553"/>
    </source>
</evidence>
<sequence length="209" mass="21751">MITVLLVDDHPVVREGLRGMIDSEPDICVVGEAGSGSQALELVRSLRPDVVIMDLKMPGIDGVAATAAIVAGPSPSRVIILTTYDSDSDIIPAVEAGAAGYLLKDASCVELANAIRDAASGKTVLAPSLAGRLMKMINQPTNQQLSSRELEVLRLVAHGLTNSEIGADLYISEATVKTHLQRVCSKLGVVGRAAAAATAISRGLVTLEE</sequence>
<feature type="domain" description="HTH luxR-type" evidence="6">
    <location>
        <begin position="138"/>
        <end position="203"/>
    </location>
</feature>
<dbReference type="SMART" id="SM00421">
    <property type="entry name" value="HTH_LUXR"/>
    <property type="match status" value="1"/>
</dbReference>
<evidence type="ECO:0000256" key="5">
    <source>
        <dbReference type="PROSITE-ProRule" id="PRU00169"/>
    </source>
</evidence>
<dbReference type="Gene3D" id="3.40.50.2300">
    <property type="match status" value="1"/>
</dbReference>
<keyword evidence="1 5" id="KW-0597">Phosphoprotein</keyword>
<keyword evidence="3 8" id="KW-0238">DNA-binding</keyword>
<protein>
    <submittedName>
        <fullName evidence="8">DNA-binding response regulator</fullName>
    </submittedName>
</protein>
<dbReference type="GO" id="GO:0003677">
    <property type="term" value="F:DNA binding"/>
    <property type="evidence" value="ECO:0007669"/>
    <property type="project" value="UniProtKB-KW"/>
</dbReference>
<dbReference type="GO" id="GO:0000160">
    <property type="term" value="P:phosphorelay signal transduction system"/>
    <property type="evidence" value="ECO:0007669"/>
    <property type="project" value="InterPro"/>
</dbReference>
<dbReference type="SUPFAM" id="SSF46894">
    <property type="entry name" value="C-terminal effector domain of the bipartite response regulators"/>
    <property type="match status" value="1"/>
</dbReference>
<dbReference type="AlphaFoldDB" id="A0A1S1M4R0"/>
<dbReference type="PANTHER" id="PTHR43214:SF24">
    <property type="entry name" value="TRANSCRIPTIONAL REGULATORY PROTEIN NARL-RELATED"/>
    <property type="match status" value="1"/>
</dbReference>
<dbReference type="InterPro" id="IPR001789">
    <property type="entry name" value="Sig_transdc_resp-reg_receiver"/>
</dbReference>
<evidence type="ECO:0000259" key="7">
    <source>
        <dbReference type="PROSITE" id="PS50110"/>
    </source>
</evidence>
<evidence type="ECO:0000256" key="2">
    <source>
        <dbReference type="ARBA" id="ARBA00023015"/>
    </source>
</evidence>
<organism evidence="8 9">
    <name type="scientific">Mycobacteroides chelonae</name>
    <name type="common">Mycobacterium chelonae</name>
    <dbReference type="NCBI Taxonomy" id="1774"/>
    <lineage>
        <taxon>Bacteria</taxon>
        <taxon>Bacillati</taxon>
        <taxon>Actinomycetota</taxon>
        <taxon>Actinomycetes</taxon>
        <taxon>Mycobacteriales</taxon>
        <taxon>Mycobacteriaceae</taxon>
        <taxon>Mycobacteroides</taxon>
    </lineage>
</organism>
<dbReference type="RefSeq" id="WP_070926191.1">
    <property type="nucleotide sequence ID" value="NZ_CP050145.1"/>
</dbReference>
<dbReference type="EMBL" id="MLIS01000001">
    <property type="protein sequence ID" value="OHU78220.1"/>
    <property type="molecule type" value="Genomic_DNA"/>
</dbReference>
<evidence type="ECO:0000313" key="9">
    <source>
        <dbReference type="Proteomes" id="UP000179441"/>
    </source>
</evidence>
<keyword evidence="4" id="KW-0804">Transcription</keyword>
<comment type="caution">
    <text evidence="8">The sequence shown here is derived from an EMBL/GenBank/DDBJ whole genome shotgun (WGS) entry which is preliminary data.</text>
</comment>
<dbReference type="Pfam" id="PF00072">
    <property type="entry name" value="Response_reg"/>
    <property type="match status" value="1"/>
</dbReference>
<proteinExistence type="predicted"/>
<keyword evidence="9" id="KW-1185">Reference proteome</keyword>
<evidence type="ECO:0000259" key="6">
    <source>
        <dbReference type="PROSITE" id="PS50043"/>
    </source>
</evidence>
<dbReference type="Proteomes" id="UP000179441">
    <property type="component" value="Unassembled WGS sequence"/>
</dbReference>
<feature type="domain" description="Response regulatory" evidence="7">
    <location>
        <begin position="3"/>
        <end position="119"/>
    </location>
</feature>
<dbReference type="CDD" id="cd17535">
    <property type="entry name" value="REC_NarL-like"/>
    <property type="match status" value="1"/>
</dbReference>
<dbReference type="CDD" id="cd06170">
    <property type="entry name" value="LuxR_C_like"/>
    <property type="match status" value="1"/>
</dbReference>
<dbReference type="PROSITE" id="PS50110">
    <property type="entry name" value="RESPONSE_REGULATORY"/>
    <property type="match status" value="1"/>
</dbReference>
<dbReference type="Pfam" id="PF00196">
    <property type="entry name" value="GerE"/>
    <property type="match status" value="1"/>
</dbReference>
<name>A0A1S1M4R0_MYCCH</name>
<dbReference type="PROSITE" id="PS00622">
    <property type="entry name" value="HTH_LUXR_1"/>
    <property type="match status" value="1"/>
</dbReference>
<dbReference type="InterPro" id="IPR039420">
    <property type="entry name" value="WalR-like"/>
</dbReference>
<dbReference type="SMART" id="SM00448">
    <property type="entry name" value="REC"/>
    <property type="match status" value="1"/>
</dbReference>
<accession>A0A1S1M4R0</accession>
<dbReference type="GO" id="GO:0006355">
    <property type="term" value="P:regulation of DNA-templated transcription"/>
    <property type="evidence" value="ECO:0007669"/>
    <property type="project" value="InterPro"/>
</dbReference>
<dbReference type="InterPro" id="IPR000792">
    <property type="entry name" value="Tscrpt_reg_LuxR_C"/>
</dbReference>
<dbReference type="PANTHER" id="PTHR43214">
    <property type="entry name" value="TWO-COMPONENT RESPONSE REGULATOR"/>
    <property type="match status" value="1"/>
</dbReference>
<dbReference type="PRINTS" id="PR00038">
    <property type="entry name" value="HTHLUXR"/>
</dbReference>
<dbReference type="InterPro" id="IPR011006">
    <property type="entry name" value="CheY-like_superfamily"/>
</dbReference>
<dbReference type="SUPFAM" id="SSF52172">
    <property type="entry name" value="CheY-like"/>
    <property type="match status" value="1"/>
</dbReference>